<dbReference type="Pfam" id="PF04167">
    <property type="entry name" value="DUF402"/>
    <property type="match status" value="1"/>
</dbReference>
<reference evidence="8" key="1">
    <citation type="submission" date="2022-04" db="EMBL/GenBank/DDBJ databases">
        <title>Halocatena sp. nov., isolated from a salt lake.</title>
        <authorList>
            <person name="Cui H.-L."/>
        </authorList>
    </citation>
    <scope>NUCLEOTIDE SEQUENCE</scope>
    <source>
        <strain evidence="8">AD-1</strain>
    </source>
</reference>
<keyword evidence="3 6" id="KW-0255">Endonuclease</keyword>
<sequence length="459" mass="50333">MTTVRVRGIYATALTRLLSEMEEYEIVQPSEPIEARFPASFADTPATVTIETTDDRLGVGVDSTADASGQDVTNAIADRGIDALSWSDPVPPEAVFDGRVIDTTTNGAVVDLGASEGYLPFTNTNDHVERGDQLRVQVATAVPPWTDDRPILRCDTAVSNGFARLVRGETTSASNTIDITELLSTEPREGWTVRWSDRASDSSFDALTEALEALNERAARIDHALEDAVGDPRRRVTPRSTAWVWFGRETRFALDEHRRSVTSTMDGHHRIKAGANAASAAVDFTEAVCEPTGSFPFDVTIRQFGPHVGDRIALRHGKPDGRCFDLGPGKVTDHTDETITIERRMSPGGTYDALGIERRAGDTAVTKLTEGRWWYPTVYRSAEDKRRGTYVNVCTPVELFPESARYVDLHVDVVKHADGTVERVDDDELDAACDRGDVPDVLAERARTVATSIQRALSE</sequence>
<evidence type="ECO:0000313" key="8">
    <source>
        <dbReference type="EMBL" id="UPM43073.1"/>
    </source>
</evidence>
<keyword evidence="5 6" id="KW-0694">RNA-binding</keyword>
<evidence type="ECO:0000256" key="4">
    <source>
        <dbReference type="ARBA" id="ARBA00022801"/>
    </source>
</evidence>
<dbReference type="RefSeq" id="WP_247993743.1">
    <property type="nucleotide sequence ID" value="NZ_CP096019.1"/>
</dbReference>
<dbReference type="HAMAP" id="MF_01910">
    <property type="entry name" value="RNA_binding_AU_1"/>
    <property type="match status" value="1"/>
</dbReference>
<evidence type="ECO:0000256" key="2">
    <source>
        <dbReference type="ARBA" id="ARBA00022722"/>
    </source>
</evidence>
<organism evidence="8 9">
    <name type="scientific">Halocatena salina</name>
    <dbReference type="NCBI Taxonomy" id="2934340"/>
    <lineage>
        <taxon>Archaea</taxon>
        <taxon>Methanobacteriati</taxon>
        <taxon>Methanobacteriota</taxon>
        <taxon>Stenosarchaea group</taxon>
        <taxon>Halobacteria</taxon>
        <taxon>Halobacteriales</taxon>
        <taxon>Natronomonadaceae</taxon>
        <taxon>Halocatena</taxon>
    </lineage>
</organism>
<protein>
    <recommendedName>
        <fullName evidence="6">Probable ribonuclease FAU-1</fullName>
        <ecNumber evidence="6">3.1.26.-</ecNumber>
    </recommendedName>
    <alternativeName>
        <fullName evidence="6">RNA-binding protein FAU-1</fullName>
    </alternativeName>
</protein>
<accession>A0A8U0A543</accession>
<comment type="similarity">
    <text evidence="6">Belongs to the FAU-1 family.</text>
</comment>
<keyword evidence="2 6" id="KW-0540">Nuclease</keyword>
<evidence type="ECO:0000259" key="7">
    <source>
        <dbReference type="PROSITE" id="PS50126"/>
    </source>
</evidence>
<evidence type="ECO:0000256" key="6">
    <source>
        <dbReference type="HAMAP-Rule" id="MF_01910"/>
    </source>
</evidence>
<dbReference type="GO" id="GO:0006364">
    <property type="term" value="P:rRNA processing"/>
    <property type="evidence" value="ECO:0007669"/>
    <property type="project" value="UniProtKB-UniRule"/>
</dbReference>
<evidence type="ECO:0000256" key="5">
    <source>
        <dbReference type="ARBA" id="ARBA00022884"/>
    </source>
</evidence>
<evidence type="ECO:0000313" key="9">
    <source>
        <dbReference type="Proteomes" id="UP000831768"/>
    </source>
</evidence>
<dbReference type="PIRSF" id="PIRSF018644">
    <property type="entry name" value="RNA-binding_FAU-1"/>
    <property type="match status" value="1"/>
</dbReference>
<dbReference type="InterPro" id="IPR050212">
    <property type="entry name" value="Ntdp-like"/>
</dbReference>
<dbReference type="PANTHER" id="PTHR39159:SF1">
    <property type="entry name" value="UPF0374 PROTEIN YGAC"/>
    <property type="match status" value="1"/>
</dbReference>
<dbReference type="GO" id="GO:0016891">
    <property type="term" value="F:RNA endonuclease activity producing 5'-phosphomonoesters, hydrolytic mechanism"/>
    <property type="evidence" value="ECO:0007669"/>
    <property type="project" value="UniProtKB-UniRule"/>
</dbReference>
<evidence type="ECO:0000256" key="3">
    <source>
        <dbReference type="ARBA" id="ARBA00022759"/>
    </source>
</evidence>
<keyword evidence="4 6" id="KW-0378">Hydrolase</keyword>
<comment type="function">
    <text evidence="6">Probable RNase involved in rRNA stability through maturation and/or degradation of precursor rRNAs. Binds to RNA in loop regions with AU-rich sequences.</text>
</comment>
<dbReference type="EMBL" id="CP096019">
    <property type="protein sequence ID" value="UPM43073.1"/>
    <property type="molecule type" value="Genomic_DNA"/>
</dbReference>
<proteinExistence type="inferred from homology"/>
<gene>
    <name evidence="6" type="primary">fau-1</name>
    <name evidence="8" type="ORF">MW046_01155</name>
</gene>
<evidence type="ECO:0000256" key="1">
    <source>
        <dbReference type="ARBA" id="ARBA00022552"/>
    </source>
</evidence>
<dbReference type="Proteomes" id="UP000831768">
    <property type="component" value="Chromosome"/>
</dbReference>
<dbReference type="KEGG" id="haad:MW046_01155"/>
<dbReference type="InterPro" id="IPR035930">
    <property type="entry name" value="FomD-like_sf"/>
</dbReference>
<dbReference type="EC" id="3.1.26.-" evidence="6"/>
<name>A0A8U0A543_9EURY</name>
<dbReference type="AlphaFoldDB" id="A0A8U0A543"/>
<dbReference type="GeneID" id="71926612"/>
<dbReference type="PROSITE" id="PS50126">
    <property type="entry name" value="S1"/>
    <property type="match status" value="1"/>
</dbReference>
<keyword evidence="9" id="KW-1185">Reference proteome</keyword>
<dbReference type="InterPro" id="IPR003029">
    <property type="entry name" value="S1_domain"/>
</dbReference>
<dbReference type="PANTHER" id="PTHR39159">
    <property type="match status" value="1"/>
</dbReference>
<dbReference type="SUPFAM" id="SSF159234">
    <property type="entry name" value="FomD-like"/>
    <property type="match status" value="1"/>
</dbReference>
<feature type="domain" description="S1 motif" evidence="7">
    <location>
        <begin position="93"/>
        <end position="138"/>
    </location>
</feature>
<dbReference type="InterPro" id="IPR007295">
    <property type="entry name" value="DUF402"/>
</dbReference>
<dbReference type="InterPro" id="IPR016730">
    <property type="entry name" value="RNA-bd_FAU-1"/>
</dbReference>
<keyword evidence="1 6" id="KW-0698">rRNA processing</keyword>
<dbReference type="GO" id="GO:0035925">
    <property type="term" value="F:mRNA 3'-UTR AU-rich region binding"/>
    <property type="evidence" value="ECO:0007669"/>
    <property type="project" value="UniProtKB-UniRule"/>
</dbReference>
<dbReference type="Gene3D" id="2.40.380.10">
    <property type="entry name" value="FomD-like"/>
    <property type="match status" value="1"/>
</dbReference>